<evidence type="ECO:0000256" key="3">
    <source>
        <dbReference type="ARBA" id="ARBA00012865"/>
    </source>
</evidence>
<keyword evidence="4 6" id="KW-0378">Hydrolase</keyword>
<evidence type="ECO:0000313" key="9">
    <source>
        <dbReference type="Proteomes" id="UP000002069"/>
    </source>
</evidence>
<evidence type="ECO:0000256" key="5">
    <source>
        <dbReference type="ARBA" id="ARBA00023251"/>
    </source>
</evidence>
<dbReference type="GO" id="GO:0008800">
    <property type="term" value="F:beta-lactamase activity"/>
    <property type="evidence" value="ECO:0007669"/>
    <property type="project" value="UniProtKB-UniRule"/>
</dbReference>
<dbReference type="InterPro" id="IPR050491">
    <property type="entry name" value="AmpC-like"/>
</dbReference>
<evidence type="ECO:0000256" key="1">
    <source>
        <dbReference type="ARBA" id="ARBA00001526"/>
    </source>
</evidence>
<dbReference type="InterPro" id="IPR001466">
    <property type="entry name" value="Beta-lactam-related"/>
</dbReference>
<comment type="catalytic activity">
    <reaction evidence="1 6">
        <text>a beta-lactam + H2O = a substituted beta-amino acid</text>
        <dbReference type="Rhea" id="RHEA:20401"/>
        <dbReference type="ChEBI" id="CHEBI:15377"/>
        <dbReference type="ChEBI" id="CHEBI:35627"/>
        <dbReference type="ChEBI" id="CHEBI:140347"/>
        <dbReference type="EC" id="3.5.2.6"/>
    </reaction>
</comment>
<proteinExistence type="inferred from homology"/>
<dbReference type="NCBIfam" id="NF033085">
    <property type="entry name" value="bla_class_C"/>
    <property type="match status" value="1"/>
</dbReference>
<dbReference type="InterPro" id="IPR001586">
    <property type="entry name" value="Beta-lactam_class-C_AS"/>
</dbReference>
<dbReference type="EMBL" id="FN543093">
    <property type="protein sequence ID" value="CBA30830.1"/>
    <property type="molecule type" value="Genomic_DNA"/>
</dbReference>
<sequence length="412" mass="45624">MTRAKSNALYAAAWRLVLSPETLIMTFFCASMRRGEPMKRKVSVLLMMIVLGSAAQAAPVSRPDDVVEPLMARYQIPGMAVAVSVNGETHFWHYGVASKATRKPVDEKTLFEIGSLSKTFTATLASAAQQEGKLDFSAPASRYLPALNGSAFDRVTLRHLATHTSGMPLFVPDDVKNTTQLMAWYRAWQPAQPVGTERVYSNLGIGMLGMITAKALDKPFSEAMEQGLLADFGMTHSFINVPDAAMDDYAQGYNKDDKPVRVTPGPLDAESYGLKSSSADLLRYLQIQLGERDVAPRWRQAINATHNGYYRSGEFTQGMMWEYYPWPSPLSRLVEGNSSQRIMKGLTATAIVPPEPAPQAAWYNKTGSTNGFSAYAVFIPEKRIALIMLANKWFPNDDRVRAAYDIIQELDK</sequence>
<dbReference type="PANTHER" id="PTHR46825">
    <property type="entry name" value="D-ALANYL-D-ALANINE-CARBOXYPEPTIDASE/ENDOPEPTIDASE AMPH"/>
    <property type="match status" value="1"/>
</dbReference>
<dbReference type="Gene3D" id="3.40.710.10">
    <property type="entry name" value="DD-peptidase/beta-lactamase superfamily"/>
    <property type="match status" value="1"/>
</dbReference>
<comment type="similarity">
    <text evidence="2 6">Belongs to the class-C beta-lactamase family.</text>
</comment>
<dbReference type="AlphaFoldDB" id="C9Y4A5"/>
<dbReference type="PROSITE" id="PS00336">
    <property type="entry name" value="BETA_LACTAMASE_C"/>
    <property type="match status" value="1"/>
</dbReference>
<dbReference type="InterPro" id="IPR058136">
    <property type="entry name" value="AmpC"/>
</dbReference>
<feature type="domain" description="Beta-lactamase-related" evidence="7">
    <location>
        <begin position="64"/>
        <end position="407"/>
    </location>
</feature>
<dbReference type="PANTHER" id="PTHR46825:SF8">
    <property type="entry name" value="BETA-LACTAMASE-RELATED"/>
    <property type="match status" value="1"/>
</dbReference>
<evidence type="ECO:0000259" key="7">
    <source>
        <dbReference type="Pfam" id="PF00144"/>
    </source>
</evidence>
<evidence type="ECO:0000313" key="8">
    <source>
        <dbReference type="EMBL" id="CBA30830.1"/>
    </source>
</evidence>
<gene>
    <name evidence="8" type="primary">ampC</name>
    <name evidence="8" type="ordered locus">Ctu_21110</name>
</gene>
<dbReference type="HOGENOM" id="CLU_020027_10_0_6"/>
<evidence type="ECO:0000256" key="6">
    <source>
        <dbReference type="RuleBase" id="RU361140"/>
    </source>
</evidence>
<dbReference type="KEGG" id="ctu:CTU_21110"/>
<dbReference type="EC" id="3.5.2.6" evidence="3 6"/>
<dbReference type="GO" id="GO:0046677">
    <property type="term" value="P:response to antibiotic"/>
    <property type="evidence" value="ECO:0007669"/>
    <property type="project" value="UniProtKB-UniRule"/>
</dbReference>
<dbReference type="GO" id="GO:0017001">
    <property type="term" value="P:antibiotic catabolic process"/>
    <property type="evidence" value="ECO:0007669"/>
    <property type="project" value="InterPro"/>
</dbReference>
<name>C9Y4A5_CROTZ</name>
<dbReference type="PATRIC" id="fig|693216.3.peg.1994"/>
<evidence type="ECO:0000256" key="4">
    <source>
        <dbReference type="ARBA" id="ARBA00022801"/>
    </source>
</evidence>
<dbReference type="Pfam" id="PF00144">
    <property type="entry name" value="Beta-lactamase"/>
    <property type="match status" value="1"/>
</dbReference>
<dbReference type="GO" id="GO:0030288">
    <property type="term" value="C:outer membrane-bounded periplasmic space"/>
    <property type="evidence" value="ECO:0007669"/>
    <property type="project" value="InterPro"/>
</dbReference>
<protein>
    <recommendedName>
        <fullName evidence="3 6">Beta-lactamase</fullName>
        <ecNumber evidence="3 6">3.5.2.6</ecNumber>
    </recommendedName>
</protein>
<keyword evidence="9" id="KW-1185">Reference proteome</keyword>
<evidence type="ECO:0000256" key="2">
    <source>
        <dbReference type="ARBA" id="ARBA00007840"/>
    </source>
</evidence>
<dbReference type="InterPro" id="IPR012338">
    <property type="entry name" value="Beta-lactam/transpept-like"/>
</dbReference>
<accession>C9Y4A5</accession>
<dbReference type="Proteomes" id="UP000002069">
    <property type="component" value="Chromosome"/>
</dbReference>
<organism evidence="8 9">
    <name type="scientific">Cronobacter turicensis (strain DSM 18703 / CCUG 55852 / LMG 23827 / z3032)</name>
    <dbReference type="NCBI Taxonomy" id="693216"/>
    <lineage>
        <taxon>Bacteria</taxon>
        <taxon>Pseudomonadati</taxon>
        <taxon>Pseudomonadota</taxon>
        <taxon>Gammaproteobacteria</taxon>
        <taxon>Enterobacterales</taxon>
        <taxon>Enterobacteriaceae</taxon>
        <taxon>Cronobacter</taxon>
    </lineage>
</organism>
<keyword evidence="5 6" id="KW-0046">Antibiotic resistance</keyword>
<reference evidence="9" key="2">
    <citation type="journal article" date="2011" name="J. Bacteriol.">
        <title>Complete genome sequence of Cronobacter turicensis LMG 23827, a food-borne pathogen causing deaths in neonates.</title>
        <authorList>
            <person name="Stephan R."/>
            <person name="Lehner A."/>
            <person name="Tischler P."/>
            <person name="Rattei T."/>
        </authorList>
    </citation>
    <scope>NUCLEOTIDE SEQUENCE [LARGE SCALE GENOMIC DNA]</scope>
    <source>
        <strain evidence="9">DSM 18703 / CCUG 55852 / LMG 23827 / z3032</strain>
    </source>
</reference>
<reference evidence="8 9" key="1">
    <citation type="journal article" date="2010" name="J. Bacteriol.">
        <title>Complete Genome Sequence of Cronobacter turicensis LMG 23827, a foodborne pathogen causing deaths in neonates.</title>
        <authorList>
            <person name="Stephan R."/>
            <person name="Lehner A."/>
            <person name="Tischler P."/>
            <person name="Rattei T."/>
        </authorList>
    </citation>
    <scope>NUCLEOTIDE SEQUENCE [LARGE SCALE GENOMIC DNA]</scope>
    <source>
        <strain evidence="9">DSM 18703 / CCUG 55852 / LMG 23827 / z3032</strain>
    </source>
</reference>
<dbReference type="SUPFAM" id="SSF56601">
    <property type="entry name" value="beta-lactamase/transpeptidase-like"/>
    <property type="match status" value="1"/>
</dbReference>